<evidence type="ECO:0000256" key="6">
    <source>
        <dbReference type="ARBA" id="ARBA00022679"/>
    </source>
</evidence>
<keyword evidence="7" id="KW-0547">Nucleotide-binding</keyword>
<dbReference type="Proteomes" id="UP001241747">
    <property type="component" value="Unassembled WGS sequence"/>
</dbReference>
<dbReference type="PROSITE" id="PS50109">
    <property type="entry name" value="HIS_KIN"/>
    <property type="match status" value="1"/>
</dbReference>
<comment type="caution">
    <text evidence="13">The sequence shown here is derived from an EMBL/GenBank/DDBJ whole genome shotgun (WGS) entry which is preliminary data.</text>
</comment>
<feature type="transmembrane region" description="Helical" evidence="11">
    <location>
        <begin position="80"/>
        <end position="100"/>
    </location>
</feature>
<feature type="transmembrane region" description="Helical" evidence="11">
    <location>
        <begin position="50"/>
        <end position="68"/>
    </location>
</feature>
<proteinExistence type="predicted"/>
<evidence type="ECO:0000313" key="14">
    <source>
        <dbReference type="Proteomes" id="UP001241747"/>
    </source>
</evidence>
<keyword evidence="8 13" id="KW-0418">Kinase</keyword>
<keyword evidence="14" id="KW-1185">Reference proteome</keyword>
<comment type="subcellular location">
    <subcellularLocation>
        <location evidence="2">Cell membrane</location>
        <topology evidence="2">Multi-pass membrane protein</topology>
    </subcellularLocation>
</comment>
<gene>
    <name evidence="13" type="ORF">QOZ94_000304</name>
</gene>
<dbReference type="SMART" id="SM00388">
    <property type="entry name" value="HisKA"/>
    <property type="match status" value="1"/>
</dbReference>
<name>A0ABU0L8S1_XANAG</name>
<evidence type="ECO:0000256" key="9">
    <source>
        <dbReference type="ARBA" id="ARBA00022840"/>
    </source>
</evidence>
<dbReference type="InterPro" id="IPR003661">
    <property type="entry name" value="HisK_dim/P_dom"/>
</dbReference>
<dbReference type="InterPro" id="IPR047770">
    <property type="entry name" value="RegB"/>
</dbReference>
<evidence type="ECO:0000256" key="2">
    <source>
        <dbReference type="ARBA" id="ARBA00004651"/>
    </source>
</evidence>
<dbReference type="Gene3D" id="3.30.565.10">
    <property type="entry name" value="Histidine kinase-like ATPase, C-terminal domain"/>
    <property type="match status" value="1"/>
</dbReference>
<keyword evidence="5" id="KW-0597">Phosphoprotein</keyword>
<dbReference type="InterPro" id="IPR003594">
    <property type="entry name" value="HATPase_dom"/>
</dbReference>
<dbReference type="InterPro" id="IPR050980">
    <property type="entry name" value="2C_sensor_his_kinase"/>
</dbReference>
<dbReference type="GO" id="GO:0004673">
    <property type="term" value="F:protein histidine kinase activity"/>
    <property type="evidence" value="ECO:0007669"/>
    <property type="project" value="UniProtKB-EC"/>
</dbReference>
<dbReference type="SUPFAM" id="SSF47384">
    <property type="entry name" value="Homodimeric domain of signal transducing histidine kinase"/>
    <property type="match status" value="1"/>
</dbReference>
<feature type="transmembrane region" description="Helical" evidence="11">
    <location>
        <begin position="107"/>
        <end position="140"/>
    </location>
</feature>
<dbReference type="PANTHER" id="PTHR44936:SF10">
    <property type="entry name" value="SENSOR PROTEIN RSTB"/>
    <property type="match status" value="1"/>
</dbReference>
<dbReference type="Gene3D" id="1.10.287.130">
    <property type="match status" value="1"/>
</dbReference>
<evidence type="ECO:0000259" key="12">
    <source>
        <dbReference type="PROSITE" id="PS50109"/>
    </source>
</evidence>
<keyword evidence="4" id="KW-1003">Cell membrane</keyword>
<evidence type="ECO:0000256" key="8">
    <source>
        <dbReference type="ARBA" id="ARBA00022777"/>
    </source>
</evidence>
<dbReference type="NCBIfam" id="NF033792">
    <property type="entry name" value="ActS_PrrB_HisK"/>
    <property type="match status" value="1"/>
</dbReference>
<dbReference type="CDD" id="cd00082">
    <property type="entry name" value="HisKA"/>
    <property type="match status" value="1"/>
</dbReference>
<dbReference type="PRINTS" id="PR00344">
    <property type="entry name" value="BCTRLSENSOR"/>
</dbReference>
<keyword evidence="6 13" id="KW-0808">Transferase</keyword>
<dbReference type="InterPro" id="IPR004358">
    <property type="entry name" value="Sig_transdc_His_kin-like_C"/>
</dbReference>
<dbReference type="SMART" id="SM00387">
    <property type="entry name" value="HATPase_c"/>
    <property type="match status" value="1"/>
</dbReference>
<evidence type="ECO:0000256" key="3">
    <source>
        <dbReference type="ARBA" id="ARBA00012438"/>
    </source>
</evidence>
<organism evidence="13 14">
    <name type="scientific">Xanthobacter agilis</name>
    <dbReference type="NCBI Taxonomy" id="47492"/>
    <lineage>
        <taxon>Bacteria</taxon>
        <taxon>Pseudomonadati</taxon>
        <taxon>Pseudomonadota</taxon>
        <taxon>Alphaproteobacteria</taxon>
        <taxon>Hyphomicrobiales</taxon>
        <taxon>Xanthobacteraceae</taxon>
        <taxon>Xanthobacter</taxon>
    </lineage>
</organism>
<dbReference type="InterPro" id="IPR036890">
    <property type="entry name" value="HATPase_C_sf"/>
</dbReference>
<evidence type="ECO:0000256" key="11">
    <source>
        <dbReference type="SAM" id="Phobius"/>
    </source>
</evidence>
<evidence type="ECO:0000256" key="7">
    <source>
        <dbReference type="ARBA" id="ARBA00022741"/>
    </source>
</evidence>
<keyword evidence="9" id="KW-0067">ATP-binding</keyword>
<dbReference type="PANTHER" id="PTHR44936">
    <property type="entry name" value="SENSOR PROTEIN CREC"/>
    <property type="match status" value="1"/>
</dbReference>
<keyword evidence="11" id="KW-0812">Transmembrane</keyword>
<reference evidence="13 14" key="1">
    <citation type="submission" date="2023-07" db="EMBL/GenBank/DDBJ databases">
        <title>Genomic Encyclopedia of Type Strains, Phase IV (KMG-IV): sequencing the most valuable type-strain genomes for metagenomic binning, comparative biology and taxonomic classification.</title>
        <authorList>
            <person name="Goeker M."/>
        </authorList>
    </citation>
    <scope>NUCLEOTIDE SEQUENCE [LARGE SCALE GENOMIC DNA]</scope>
    <source>
        <strain evidence="13 14">DSM 3770</strain>
    </source>
</reference>
<comment type="catalytic activity">
    <reaction evidence="1">
        <text>ATP + protein L-histidine = ADP + protein N-phospho-L-histidine.</text>
        <dbReference type="EC" id="2.7.13.3"/>
    </reaction>
</comment>
<dbReference type="InterPro" id="IPR036097">
    <property type="entry name" value="HisK_dim/P_sf"/>
</dbReference>
<evidence type="ECO:0000256" key="10">
    <source>
        <dbReference type="SAM" id="MobiDB-lite"/>
    </source>
</evidence>
<sequence>MNPAFAPPLHGRSFGLRLDTLIRLRWLAVAGQIAALVVVRLLLGFPLPLAPCFAVVALSALVNVLLRIKYPVARRLSDTAAGPLLAYDLLQLTALLYLTGGLKNPFALLYLAPVMISATALAWSTTVLLGILAAASAGAVGLWARPLPWAGEALPVLPELYLAGIWVALTVSIGFIGLHAWRVAEEARELADALAATELVLAREQHLSAIDGLAAAAAHELGTPLSTIALVVKEMQRAMPPGASYAEDVALLRDQVARCRDILQTLTSLRSGDAPFDRMPVRVLLEEVAEPHRNFGIAIVINAPGRPSDPVINRNPGLLYGLGNLVENAVDFARSRVDIAAEWTPTSLVIVVEDDGPGFSPEVSARIGQPYVTSRARERQEDRQDADEESGLGLGFFIAKTLLERTGASLTFENRPLPASGASIRITWPRRALALELDRDATKGRGPDYSASEGA</sequence>
<dbReference type="Pfam" id="PF00512">
    <property type="entry name" value="HisKA"/>
    <property type="match status" value="1"/>
</dbReference>
<feature type="transmembrane region" description="Helical" evidence="11">
    <location>
        <begin position="24"/>
        <end position="43"/>
    </location>
</feature>
<feature type="transmembrane region" description="Helical" evidence="11">
    <location>
        <begin position="160"/>
        <end position="181"/>
    </location>
</feature>
<protein>
    <recommendedName>
        <fullName evidence="3">histidine kinase</fullName>
        <ecNumber evidence="3">2.7.13.3</ecNumber>
    </recommendedName>
</protein>
<dbReference type="Pfam" id="PF02518">
    <property type="entry name" value="HATPase_c"/>
    <property type="match status" value="1"/>
</dbReference>
<evidence type="ECO:0000313" key="13">
    <source>
        <dbReference type="EMBL" id="MDQ0503534.1"/>
    </source>
</evidence>
<feature type="domain" description="Histidine kinase" evidence="12">
    <location>
        <begin position="216"/>
        <end position="432"/>
    </location>
</feature>
<keyword evidence="11" id="KW-0472">Membrane</keyword>
<dbReference type="EMBL" id="JAUSVY010000001">
    <property type="protein sequence ID" value="MDQ0503534.1"/>
    <property type="molecule type" value="Genomic_DNA"/>
</dbReference>
<dbReference type="InterPro" id="IPR005467">
    <property type="entry name" value="His_kinase_dom"/>
</dbReference>
<dbReference type="SUPFAM" id="SSF55874">
    <property type="entry name" value="ATPase domain of HSP90 chaperone/DNA topoisomerase II/histidine kinase"/>
    <property type="match status" value="1"/>
</dbReference>
<keyword evidence="11" id="KW-1133">Transmembrane helix</keyword>
<feature type="region of interest" description="Disordered" evidence="10">
    <location>
        <begin position="361"/>
        <end position="388"/>
    </location>
</feature>
<dbReference type="EC" id="2.7.13.3" evidence="3"/>
<accession>A0ABU0L8S1</accession>
<evidence type="ECO:0000256" key="4">
    <source>
        <dbReference type="ARBA" id="ARBA00022475"/>
    </source>
</evidence>
<evidence type="ECO:0000256" key="5">
    <source>
        <dbReference type="ARBA" id="ARBA00022553"/>
    </source>
</evidence>
<evidence type="ECO:0000256" key="1">
    <source>
        <dbReference type="ARBA" id="ARBA00000085"/>
    </source>
</evidence>
<dbReference type="RefSeq" id="WP_237344157.1">
    <property type="nucleotide sequence ID" value="NZ_JABWGX010000003.1"/>
</dbReference>